<gene>
    <name evidence="4" type="ORF">COEU31_07670</name>
</gene>
<feature type="region of interest" description="Disordered" evidence="1">
    <location>
        <begin position="58"/>
        <end position="88"/>
    </location>
</feature>
<name>A0AAI9NXZ6_9FIRM</name>
<evidence type="ECO:0000256" key="2">
    <source>
        <dbReference type="SAM" id="Phobius"/>
    </source>
</evidence>
<dbReference type="Pfam" id="PF01522">
    <property type="entry name" value="Polysacc_deac_1"/>
    <property type="match status" value="1"/>
</dbReference>
<proteinExistence type="predicted"/>
<protein>
    <recommendedName>
        <fullName evidence="3">NodB homology domain-containing protein</fullName>
    </recommendedName>
</protein>
<dbReference type="Proteomes" id="UP000660047">
    <property type="component" value="Unassembled WGS sequence"/>
</dbReference>
<dbReference type="GO" id="GO:0005975">
    <property type="term" value="P:carbohydrate metabolic process"/>
    <property type="evidence" value="ECO:0007669"/>
    <property type="project" value="InterPro"/>
</dbReference>
<sequence length="293" mass="33403">MKKNDNVQEVTDRWQYIMLAVAIFLAIIFCCYYIISQSRWGFYTAGGPVRQQANVLGADESTPSEVDGANDTGEMQPEKDETESDAEPEITKRAYLTFDDGPSGNTGEILDILDKYDVKATFFVVGRDESYYDDYRDIVDRGHTLGLHSYTHDYDKIYGSLADFSEDIEELRNLLYDVTGVNCVYYRFPGGSSNTVSRVDMNTLIDYVNAEGLIYYDWNALNNDAVCGSYTPEQLVDNIMKDALQHDDVVILMHDLESRHTTVESLPMLIERLRDDGYELLPIDENAPLIRHR</sequence>
<dbReference type="Gene3D" id="3.20.20.370">
    <property type="entry name" value="Glycoside hydrolase/deacetylase"/>
    <property type="match status" value="1"/>
</dbReference>
<reference evidence="4" key="1">
    <citation type="submission" date="2020-06" db="EMBL/GenBank/DDBJ databases">
        <title>Characterization of fructooligosaccharide metabolism and fructooligosaccharide-degrading enzymes in human commensal butyrate producers.</title>
        <authorList>
            <person name="Tanno H."/>
            <person name="Fujii T."/>
            <person name="Hirano K."/>
            <person name="Maeno S."/>
            <person name="Tonozuka T."/>
            <person name="Sakamoto M."/>
            <person name="Ohkuma M."/>
            <person name="Tochio T."/>
            <person name="Endo A."/>
        </authorList>
    </citation>
    <scope>NUCLEOTIDE SEQUENCE</scope>
    <source>
        <strain evidence="4">JCM 31265</strain>
    </source>
</reference>
<dbReference type="EMBL" id="BLYL01000003">
    <property type="protein sequence ID" value="GFO93721.1"/>
    <property type="molecule type" value="Genomic_DNA"/>
</dbReference>
<feature type="transmembrane region" description="Helical" evidence="2">
    <location>
        <begin position="14"/>
        <end position="35"/>
    </location>
</feature>
<comment type="caution">
    <text evidence="4">The sequence shown here is derived from an EMBL/GenBank/DDBJ whole genome shotgun (WGS) entry which is preliminary data.</text>
</comment>
<dbReference type="SUPFAM" id="SSF88713">
    <property type="entry name" value="Glycoside hydrolase/deacetylase"/>
    <property type="match status" value="1"/>
</dbReference>
<dbReference type="CDD" id="cd10944">
    <property type="entry name" value="CE4_SmPgdA_like"/>
    <property type="match status" value="1"/>
</dbReference>
<dbReference type="AlphaFoldDB" id="A0AAI9NXZ6"/>
<keyword evidence="2" id="KW-0472">Membrane</keyword>
<organism evidence="4 5">
    <name type="scientific">Coprococcus eutactus</name>
    <dbReference type="NCBI Taxonomy" id="33043"/>
    <lineage>
        <taxon>Bacteria</taxon>
        <taxon>Bacillati</taxon>
        <taxon>Bacillota</taxon>
        <taxon>Clostridia</taxon>
        <taxon>Lachnospirales</taxon>
        <taxon>Lachnospiraceae</taxon>
        <taxon>Coprococcus</taxon>
    </lineage>
</organism>
<dbReference type="PANTHER" id="PTHR10587">
    <property type="entry name" value="GLYCOSYL TRANSFERASE-RELATED"/>
    <property type="match status" value="1"/>
</dbReference>
<dbReference type="InterPro" id="IPR050248">
    <property type="entry name" value="Polysacc_deacetylase_ArnD"/>
</dbReference>
<dbReference type="RefSeq" id="WP_242859640.1">
    <property type="nucleotide sequence ID" value="NZ_BLYL01000003.1"/>
</dbReference>
<dbReference type="PROSITE" id="PS51677">
    <property type="entry name" value="NODB"/>
    <property type="match status" value="1"/>
</dbReference>
<dbReference type="PANTHER" id="PTHR10587:SF125">
    <property type="entry name" value="POLYSACCHARIDE DEACETYLASE YHEN-RELATED"/>
    <property type="match status" value="1"/>
</dbReference>
<evidence type="ECO:0000313" key="5">
    <source>
        <dbReference type="Proteomes" id="UP000660047"/>
    </source>
</evidence>
<keyword evidence="2" id="KW-1133">Transmembrane helix</keyword>
<keyword evidence="2" id="KW-0812">Transmembrane</keyword>
<dbReference type="GO" id="GO:0016810">
    <property type="term" value="F:hydrolase activity, acting on carbon-nitrogen (but not peptide) bonds"/>
    <property type="evidence" value="ECO:0007669"/>
    <property type="project" value="InterPro"/>
</dbReference>
<evidence type="ECO:0000256" key="1">
    <source>
        <dbReference type="SAM" id="MobiDB-lite"/>
    </source>
</evidence>
<accession>A0AAI9NXZ6</accession>
<evidence type="ECO:0000313" key="4">
    <source>
        <dbReference type="EMBL" id="GFO93721.1"/>
    </source>
</evidence>
<dbReference type="InterPro" id="IPR002509">
    <property type="entry name" value="NODB_dom"/>
</dbReference>
<evidence type="ECO:0000259" key="3">
    <source>
        <dbReference type="PROSITE" id="PS51677"/>
    </source>
</evidence>
<dbReference type="InterPro" id="IPR011330">
    <property type="entry name" value="Glyco_hydro/deAcase_b/a-brl"/>
</dbReference>
<feature type="domain" description="NodB homology" evidence="3">
    <location>
        <begin position="92"/>
        <end position="281"/>
    </location>
</feature>